<sequence length="106" mass="11349">TCHDDNGNSMAIDAVSATTTTRGLDTPAAVEYKLSKISATSATEAAIRMAKQAAALEELKRRKEEKDRELKEHNQGALEKLLQGLGEAVDDGDIDSDKKKDDGGFA</sequence>
<gene>
    <name evidence="2" type="ORF">BGZ97_006185</name>
</gene>
<dbReference type="Proteomes" id="UP000823405">
    <property type="component" value="Unassembled WGS sequence"/>
</dbReference>
<evidence type="ECO:0000313" key="2">
    <source>
        <dbReference type="EMBL" id="KAG0290356.1"/>
    </source>
</evidence>
<keyword evidence="3" id="KW-1185">Reference proteome</keyword>
<dbReference type="EMBL" id="JAAAIN010002749">
    <property type="protein sequence ID" value="KAG0290356.1"/>
    <property type="molecule type" value="Genomic_DNA"/>
</dbReference>
<feature type="compositionally biased region" description="Basic and acidic residues" evidence="1">
    <location>
        <begin position="95"/>
        <end position="106"/>
    </location>
</feature>
<dbReference type="AlphaFoldDB" id="A0A9P6UFP8"/>
<feature type="non-terminal residue" evidence="2">
    <location>
        <position position="1"/>
    </location>
</feature>
<dbReference type="OrthoDB" id="88410at2759"/>
<evidence type="ECO:0000313" key="3">
    <source>
        <dbReference type="Proteomes" id="UP000823405"/>
    </source>
</evidence>
<evidence type="ECO:0000256" key="1">
    <source>
        <dbReference type="SAM" id="MobiDB-lite"/>
    </source>
</evidence>
<reference evidence="2" key="1">
    <citation type="journal article" date="2020" name="Fungal Divers.">
        <title>Resolving the Mortierellaceae phylogeny through synthesis of multi-gene phylogenetics and phylogenomics.</title>
        <authorList>
            <person name="Vandepol N."/>
            <person name="Liber J."/>
            <person name="Desiro A."/>
            <person name="Na H."/>
            <person name="Kennedy M."/>
            <person name="Barry K."/>
            <person name="Grigoriev I.V."/>
            <person name="Miller A.N."/>
            <person name="O'Donnell K."/>
            <person name="Stajich J.E."/>
            <person name="Bonito G."/>
        </authorList>
    </citation>
    <scope>NUCLEOTIDE SEQUENCE</scope>
    <source>
        <strain evidence="2">NVP60</strain>
    </source>
</reference>
<protein>
    <submittedName>
        <fullName evidence="2">Uncharacterized protein</fullName>
    </submittedName>
</protein>
<feature type="compositionally biased region" description="Basic and acidic residues" evidence="1">
    <location>
        <begin position="63"/>
        <end position="74"/>
    </location>
</feature>
<feature type="region of interest" description="Disordered" evidence="1">
    <location>
        <begin position="63"/>
        <end position="106"/>
    </location>
</feature>
<proteinExistence type="predicted"/>
<accession>A0A9P6UFP8</accession>
<name>A0A9P6UFP8_9FUNG</name>
<comment type="caution">
    <text evidence="2">The sequence shown here is derived from an EMBL/GenBank/DDBJ whole genome shotgun (WGS) entry which is preliminary data.</text>
</comment>
<organism evidence="2 3">
    <name type="scientific">Linnemannia gamsii</name>
    <dbReference type="NCBI Taxonomy" id="64522"/>
    <lineage>
        <taxon>Eukaryota</taxon>
        <taxon>Fungi</taxon>
        <taxon>Fungi incertae sedis</taxon>
        <taxon>Mucoromycota</taxon>
        <taxon>Mortierellomycotina</taxon>
        <taxon>Mortierellomycetes</taxon>
        <taxon>Mortierellales</taxon>
        <taxon>Mortierellaceae</taxon>
        <taxon>Linnemannia</taxon>
    </lineage>
</organism>